<dbReference type="AlphaFoldDB" id="A0A432WVF6"/>
<proteinExistence type="predicted"/>
<dbReference type="EMBL" id="PIPP01000002">
    <property type="protein sequence ID" value="RUO37754.1"/>
    <property type="molecule type" value="Genomic_DNA"/>
</dbReference>
<dbReference type="Gene3D" id="3.30.450.20">
    <property type="entry name" value="PAS domain"/>
    <property type="match status" value="2"/>
</dbReference>
<dbReference type="SUPFAM" id="SSF141868">
    <property type="entry name" value="EAL domain-like"/>
    <property type="match status" value="1"/>
</dbReference>
<evidence type="ECO:0000256" key="1">
    <source>
        <dbReference type="SAM" id="Phobius"/>
    </source>
</evidence>
<organism evidence="4 5">
    <name type="scientific">Aliidiomarina shirensis</name>
    <dbReference type="NCBI Taxonomy" id="1048642"/>
    <lineage>
        <taxon>Bacteria</taxon>
        <taxon>Pseudomonadati</taxon>
        <taxon>Pseudomonadota</taxon>
        <taxon>Gammaproteobacteria</taxon>
        <taxon>Alteromonadales</taxon>
        <taxon>Idiomarinaceae</taxon>
        <taxon>Aliidiomarina</taxon>
    </lineage>
</organism>
<protein>
    <recommendedName>
        <fullName evidence="6">GGDEF domain-containing protein</fullName>
    </recommendedName>
</protein>
<dbReference type="SUPFAM" id="SSF55785">
    <property type="entry name" value="PYP-like sensor domain (PAS domain)"/>
    <property type="match status" value="1"/>
</dbReference>
<dbReference type="InterPro" id="IPR052155">
    <property type="entry name" value="Biofilm_reg_signaling"/>
</dbReference>
<dbReference type="InterPro" id="IPR035919">
    <property type="entry name" value="EAL_sf"/>
</dbReference>
<dbReference type="PROSITE" id="PS50887">
    <property type="entry name" value="GGDEF"/>
    <property type="match status" value="1"/>
</dbReference>
<sequence length="917" mass="103483">MSVNKPKQQGSEPPMATEHTSVAHSYIGSLRAVINVAAWALVCFFLVICVGLWNRAVSMNHHELQHSGEMLEQGVKSYFASTELFLSTVGNDLVYNNLFADREQAQKQLQRITNRQEGVAGLAFITPDGEFWVTDFAPVDEPLPSLLETELAAGDFANFVARPQFHIGRPYFFEFFDNWVVPIRAPIFDDDGDLLGYMAMGVELERGLPLWTNIVIPTGIQVSLVRPDNHLAYLHPLTLEHTIDSLANLYRAQISPELQQLMGQPEGVYQYQRKRLSDSSIEQAYAYMKPLPEYQLTVIAMRSRSTVIYDWLYTLIIPFAVLFAAFLALWYAARRAKFYLQTAEQEISSKQEALVQSLEQYGRLTALTPAGVYQIQVNAEGEREFIYLSQRARDLFAVPATVPLSDALTYIVELTHPEDIESFVTAEEEAVANNQPLRWEGRFIINNIIKWVSIESQPGEVDDAGKIWHGVMLDVTERRETQEQIEELAHYDVLTHLPNRTLLQKRLHESIWDARYSDSYSAALSIDLDNFKILNDSLGHEEGDRALLIVAQRLANLVGEDDTVAHMSADEFVILLTNLGNVEATAIQKCNEFITQLNVQMQNPLQLGNDSYLLTASIGVTLVGPHSESIERVLQQADQAMYEAKDSGRNTSVFFDADLEARLNSRLELQRDLHRGIINNELELFYQTKVNCQKTCVGVEALVRWFHPTKGMINPANFIYIAEQSGDIILLGNWVLRTACEKLLEWADHPERADWTMSVNVSVKQLKADNFVEEVSRCLNETGAPPNKLILEITESMLLGNTEAVIVKMQQLRNIGVRFALDDFGTGYSNLSYLQRLPLDQLKIDRSFVSTNTDHENSGLAQAQLTQSIISLGHTLGLIVVAEGVETEAQFHALIKQGCDIFQGYYFNRPVREGELP</sequence>
<feature type="transmembrane region" description="Helical" evidence="1">
    <location>
        <begin position="32"/>
        <end position="53"/>
    </location>
</feature>
<dbReference type="Proteomes" id="UP000286934">
    <property type="component" value="Unassembled WGS sequence"/>
</dbReference>
<dbReference type="InterPro" id="IPR043128">
    <property type="entry name" value="Rev_trsase/Diguanyl_cyclase"/>
</dbReference>
<evidence type="ECO:0000259" key="3">
    <source>
        <dbReference type="PROSITE" id="PS50887"/>
    </source>
</evidence>
<keyword evidence="5" id="KW-1185">Reference proteome</keyword>
<evidence type="ECO:0000259" key="2">
    <source>
        <dbReference type="PROSITE" id="PS50883"/>
    </source>
</evidence>
<dbReference type="CDD" id="cd01949">
    <property type="entry name" value="GGDEF"/>
    <property type="match status" value="1"/>
</dbReference>
<name>A0A432WVF6_9GAMM</name>
<dbReference type="InterPro" id="IPR000160">
    <property type="entry name" value="GGDEF_dom"/>
</dbReference>
<reference evidence="5" key="1">
    <citation type="journal article" date="2018" name="Front. Microbiol.">
        <title>Genome-Based Analysis Reveals the Taxonomy and Diversity of the Family Idiomarinaceae.</title>
        <authorList>
            <person name="Liu Y."/>
            <person name="Lai Q."/>
            <person name="Shao Z."/>
        </authorList>
    </citation>
    <scope>NUCLEOTIDE SEQUENCE [LARGE SCALE GENOMIC DNA]</scope>
    <source>
        <strain evidence="5">AIS</strain>
    </source>
</reference>
<dbReference type="SMART" id="SM00267">
    <property type="entry name" value="GGDEF"/>
    <property type="match status" value="1"/>
</dbReference>
<keyword evidence="1" id="KW-0812">Transmembrane</keyword>
<keyword evidence="1" id="KW-0472">Membrane</keyword>
<dbReference type="SMART" id="SM00052">
    <property type="entry name" value="EAL"/>
    <property type="match status" value="1"/>
</dbReference>
<dbReference type="Gene3D" id="3.20.20.450">
    <property type="entry name" value="EAL domain"/>
    <property type="match status" value="1"/>
</dbReference>
<dbReference type="Pfam" id="PF00990">
    <property type="entry name" value="GGDEF"/>
    <property type="match status" value="1"/>
</dbReference>
<dbReference type="NCBIfam" id="TIGR00254">
    <property type="entry name" value="GGDEF"/>
    <property type="match status" value="1"/>
</dbReference>
<feature type="transmembrane region" description="Helical" evidence="1">
    <location>
        <begin position="311"/>
        <end position="333"/>
    </location>
</feature>
<dbReference type="Pfam" id="PF00563">
    <property type="entry name" value="EAL"/>
    <property type="match status" value="1"/>
</dbReference>
<comment type="caution">
    <text evidence="4">The sequence shown here is derived from an EMBL/GenBank/DDBJ whole genome shotgun (WGS) entry which is preliminary data.</text>
</comment>
<evidence type="ECO:0008006" key="6">
    <source>
        <dbReference type="Google" id="ProtNLM"/>
    </source>
</evidence>
<feature type="domain" description="EAL" evidence="2">
    <location>
        <begin position="666"/>
        <end position="917"/>
    </location>
</feature>
<dbReference type="PANTHER" id="PTHR44757">
    <property type="entry name" value="DIGUANYLATE CYCLASE DGCP"/>
    <property type="match status" value="1"/>
</dbReference>
<keyword evidence="1" id="KW-1133">Transmembrane helix</keyword>
<dbReference type="SUPFAM" id="SSF55073">
    <property type="entry name" value="Nucleotide cyclase"/>
    <property type="match status" value="1"/>
</dbReference>
<dbReference type="CDD" id="cd01948">
    <property type="entry name" value="EAL"/>
    <property type="match status" value="1"/>
</dbReference>
<evidence type="ECO:0000313" key="4">
    <source>
        <dbReference type="EMBL" id="RUO37754.1"/>
    </source>
</evidence>
<dbReference type="InterPro" id="IPR029787">
    <property type="entry name" value="Nucleotide_cyclase"/>
</dbReference>
<evidence type="ECO:0000313" key="5">
    <source>
        <dbReference type="Proteomes" id="UP000286934"/>
    </source>
</evidence>
<dbReference type="InterPro" id="IPR035965">
    <property type="entry name" value="PAS-like_dom_sf"/>
</dbReference>
<dbReference type="CDD" id="cd18773">
    <property type="entry name" value="PDC1_HK_sensor"/>
    <property type="match status" value="1"/>
</dbReference>
<accession>A0A432WVF6</accession>
<dbReference type="Gene3D" id="3.30.70.270">
    <property type="match status" value="1"/>
</dbReference>
<dbReference type="InterPro" id="IPR001633">
    <property type="entry name" value="EAL_dom"/>
</dbReference>
<dbReference type="PANTHER" id="PTHR44757:SF2">
    <property type="entry name" value="BIOFILM ARCHITECTURE MAINTENANCE PROTEIN MBAA"/>
    <property type="match status" value="1"/>
</dbReference>
<feature type="domain" description="GGDEF" evidence="3">
    <location>
        <begin position="519"/>
        <end position="657"/>
    </location>
</feature>
<gene>
    <name evidence="4" type="ORF">CWE13_07350</name>
</gene>
<dbReference type="PROSITE" id="PS50883">
    <property type="entry name" value="EAL"/>
    <property type="match status" value="1"/>
</dbReference>